<name>A0ACB9C5F5_ARCLA</name>
<dbReference type="EMBL" id="CM042051">
    <property type="protein sequence ID" value="KAI3729450.1"/>
    <property type="molecule type" value="Genomic_DNA"/>
</dbReference>
<accession>A0ACB9C5F5</accession>
<keyword evidence="2" id="KW-1185">Reference proteome</keyword>
<dbReference type="Proteomes" id="UP001055879">
    <property type="component" value="Linkage Group LG05"/>
</dbReference>
<reference evidence="2" key="1">
    <citation type="journal article" date="2022" name="Mol. Ecol. Resour.">
        <title>The genomes of chicory, endive, great burdock and yacon provide insights into Asteraceae palaeo-polyploidization history and plant inulin production.</title>
        <authorList>
            <person name="Fan W."/>
            <person name="Wang S."/>
            <person name="Wang H."/>
            <person name="Wang A."/>
            <person name="Jiang F."/>
            <person name="Liu H."/>
            <person name="Zhao H."/>
            <person name="Xu D."/>
            <person name="Zhang Y."/>
        </authorList>
    </citation>
    <scope>NUCLEOTIDE SEQUENCE [LARGE SCALE GENOMIC DNA]</scope>
    <source>
        <strain evidence="2">cv. Niubang</strain>
    </source>
</reference>
<evidence type="ECO:0000313" key="2">
    <source>
        <dbReference type="Proteomes" id="UP001055879"/>
    </source>
</evidence>
<organism evidence="1 2">
    <name type="scientific">Arctium lappa</name>
    <name type="common">Greater burdock</name>
    <name type="synonym">Lappa major</name>
    <dbReference type="NCBI Taxonomy" id="4217"/>
    <lineage>
        <taxon>Eukaryota</taxon>
        <taxon>Viridiplantae</taxon>
        <taxon>Streptophyta</taxon>
        <taxon>Embryophyta</taxon>
        <taxon>Tracheophyta</taxon>
        <taxon>Spermatophyta</taxon>
        <taxon>Magnoliopsida</taxon>
        <taxon>eudicotyledons</taxon>
        <taxon>Gunneridae</taxon>
        <taxon>Pentapetalae</taxon>
        <taxon>asterids</taxon>
        <taxon>campanulids</taxon>
        <taxon>Asterales</taxon>
        <taxon>Asteraceae</taxon>
        <taxon>Carduoideae</taxon>
        <taxon>Cardueae</taxon>
        <taxon>Arctiinae</taxon>
        <taxon>Arctium</taxon>
    </lineage>
</organism>
<gene>
    <name evidence="1" type="ORF">L6452_18109</name>
</gene>
<comment type="caution">
    <text evidence="1">The sequence shown here is derived from an EMBL/GenBank/DDBJ whole genome shotgun (WGS) entry which is preliminary data.</text>
</comment>
<sequence>MNYQMFPEVEYQDLYHKFVANSIDDENDEYEMLEEIIDGSAPEEYQMINGGKEEWIYLCNHQCRFILFEAQRSVVPV</sequence>
<reference evidence="1 2" key="2">
    <citation type="journal article" date="2022" name="Mol. Ecol. Resour.">
        <title>The genomes of chicory, endive, great burdock and yacon provide insights into Asteraceae paleo-polyploidization history and plant inulin production.</title>
        <authorList>
            <person name="Fan W."/>
            <person name="Wang S."/>
            <person name="Wang H."/>
            <person name="Wang A."/>
            <person name="Jiang F."/>
            <person name="Liu H."/>
            <person name="Zhao H."/>
            <person name="Xu D."/>
            <person name="Zhang Y."/>
        </authorList>
    </citation>
    <scope>NUCLEOTIDE SEQUENCE [LARGE SCALE GENOMIC DNA]</scope>
    <source>
        <strain evidence="2">cv. Niubang</strain>
    </source>
</reference>
<evidence type="ECO:0000313" key="1">
    <source>
        <dbReference type="EMBL" id="KAI3729450.1"/>
    </source>
</evidence>
<proteinExistence type="predicted"/>
<protein>
    <submittedName>
        <fullName evidence="1">Uncharacterized protein</fullName>
    </submittedName>
</protein>